<feature type="transmembrane region" description="Helical" evidence="9">
    <location>
        <begin position="264"/>
        <end position="282"/>
    </location>
</feature>
<keyword evidence="7" id="KW-0802">TPR repeat</keyword>
<reference evidence="11 12" key="1">
    <citation type="journal article" date="2014" name="Arch. Microbiol.">
        <title>Bacillus mesophilum sp. nov., strain IITR-54T, a novel 4-chlorobiphenyl dechlorinating bacterium.</title>
        <authorList>
            <person name="Manickam N."/>
            <person name="Singh N.K."/>
            <person name="Bajaj A."/>
            <person name="Kumar R.M."/>
            <person name="Kaur G."/>
            <person name="Kaur N."/>
            <person name="Bala M."/>
            <person name="Kumar A."/>
            <person name="Mayilraj S."/>
        </authorList>
    </citation>
    <scope>NUCLEOTIDE SEQUENCE [LARGE SCALE GENOMIC DNA]</scope>
    <source>
        <strain evidence="11 12">IITR-54</strain>
    </source>
</reference>
<dbReference type="Proteomes" id="UP000441354">
    <property type="component" value="Unassembled WGS sequence"/>
</dbReference>
<keyword evidence="11" id="KW-0645">Protease</keyword>
<evidence type="ECO:0000256" key="7">
    <source>
        <dbReference type="PROSITE-ProRule" id="PRU00339"/>
    </source>
</evidence>
<evidence type="ECO:0000256" key="3">
    <source>
        <dbReference type="ARBA" id="ARBA00022692"/>
    </source>
</evidence>
<dbReference type="InterPro" id="IPR035952">
    <property type="entry name" value="Rhomboid-like_sf"/>
</dbReference>
<feature type="transmembrane region" description="Helical" evidence="9">
    <location>
        <begin position="315"/>
        <end position="334"/>
    </location>
</feature>
<evidence type="ECO:0000313" key="11">
    <source>
        <dbReference type="EMBL" id="KAB2333860.1"/>
    </source>
</evidence>
<protein>
    <submittedName>
        <fullName evidence="11">Rhomboid family intramembrane serine protease</fullName>
    </submittedName>
</protein>
<evidence type="ECO:0000256" key="9">
    <source>
        <dbReference type="SAM" id="Phobius"/>
    </source>
</evidence>
<comment type="subcellular location">
    <subcellularLocation>
        <location evidence="1">Membrane</location>
        <topology evidence="1">Multi-pass membrane protein</topology>
    </subcellularLocation>
</comment>
<dbReference type="SUPFAM" id="SSF48452">
    <property type="entry name" value="TPR-like"/>
    <property type="match status" value="1"/>
</dbReference>
<dbReference type="Pfam" id="PF01694">
    <property type="entry name" value="Rhomboid"/>
    <property type="match status" value="1"/>
</dbReference>
<dbReference type="GO" id="GO:0004252">
    <property type="term" value="F:serine-type endopeptidase activity"/>
    <property type="evidence" value="ECO:0007669"/>
    <property type="project" value="InterPro"/>
</dbReference>
<dbReference type="InterPro" id="IPR050925">
    <property type="entry name" value="Rhomboid_protease_S54"/>
</dbReference>
<keyword evidence="8" id="KW-0175">Coiled coil</keyword>
<organism evidence="11 12">
    <name type="scientific">Bacillus mesophilum</name>
    <dbReference type="NCBI Taxonomy" id="1071718"/>
    <lineage>
        <taxon>Bacteria</taxon>
        <taxon>Bacillati</taxon>
        <taxon>Bacillota</taxon>
        <taxon>Bacilli</taxon>
        <taxon>Bacillales</taxon>
        <taxon>Bacillaceae</taxon>
        <taxon>Bacillus</taxon>
    </lineage>
</organism>
<evidence type="ECO:0000256" key="4">
    <source>
        <dbReference type="ARBA" id="ARBA00022801"/>
    </source>
</evidence>
<dbReference type="RefSeq" id="WP_151573235.1">
    <property type="nucleotide sequence ID" value="NZ_WBOT01000002.1"/>
</dbReference>
<proteinExistence type="inferred from homology"/>
<feature type="transmembrane region" description="Helical" evidence="9">
    <location>
        <begin position="370"/>
        <end position="386"/>
    </location>
</feature>
<keyword evidence="6 9" id="KW-0472">Membrane</keyword>
<feature type="domain" description="Peptidase S54 rhomboid" evidence="10">
    <location>
        <begin position="223"/>
        <end position="357"/>
    </location>
</feature>
<dbReference type="GO" id="GO:0016020">
    <property type="term" value="C:membrane"/>
    <property type="evidence" value="ECO:0007669"/>
    <property type="project" value="UniProtKB-SubCell"/>
</dbReference>
<comment type="similarity">
    <text evidence="2">Belongs to the peptidase S54 family.</text>
</comment>
<dbReference type="InterPro" id="IPR019734">
    <property type="entry name" value="TPR_rpt"/>
</dbReference>
<dbReference type="InterPro" id="IPR011990">
    <property type="entry name" value="TPR-like_helical_dom_sf"/>
</dbReference>
<feature type="transmembrane region" description="Helical" evidence="9">
    <location>
        <begin position="340"/>
        <end position="358"/>
    </location>
</feature>
<evidence type="ECO:0000256" key="1">
    <source>
        <dbReference type="ARBA" id="ARBA00004141"/>
    </source>
</evidence>
<feature type="transmembrane region" description="Helical" evidence="9">
    <location>
        <begin position="228"/>
        <end position="252"/>
    </location>
</feature>
<feature type="coiled-coil region" evidence="8">
    <location>
        <begin position="475"/>
        <end position="512"/>
    </location>
</feature>
<accession>A0A7V7RN51</accession>
<feature type="transmembrane region" description="Helical" evidence="9">
    <location>
        <begin position="288"/>
        <end position="308"/>
    </location>
</feature>
<dbReference type="OrthoDB" id="9813074at2"/>
<evidence type="ECO:0000256" key="5">
    <source>
        <dbReference type="ARBA" id="ARBA00022989"/>
    </source>
</evidence>
<dbReference type="PROSITE" id="PS50005">
    <property type="entry name" value="TPR"/>
    <property type="match status" value="1"/>
</dbReference>
<dbReference type="PANTHER" id="PTHR43731:SF14">
    <property type="entry name" value="PRESENILIN-ASSOCIATED RHOMBOID-LIKE PROTEIN, MITOCHONDRIAL"/>
    <property type="match status" value="1"/>
</dbReference>
<evidence type="ECO:0000259" key="10">
    <source>
        <dbReference type="Pfam" id="PF01694"/>
    </source>
</evidence>
<evidence type="ECO:0000313" key="12">
    <source>
        <dbReference type="Proteomes" id="UP000441354"/>
    </source>
</evidence>
<feature type="transmembrane region" description="Helical" evidence="9">
    <location>
        <begin position="181"/>
        <end position="199"/>
    </location>
</feature>
<dbReference type="PANTHER" id="PTHR43731">
    <property type="entry name" value="RHOMBOID PROTEASE"/>
    <property type="match status" value="1"/>
</dbReference>
<keyword evidence="12" id="KW-1185">Reference proteome</keyword>
<dbReference type="SMART" id="SM00028">
    <property type="entry name" value="TPR"/>
    <property type="match status" value="2"/>
</dbReference>
<feature type="repeat" description="TPR" evidence="7">
    <location>
        <begin position="463"/>
        <end position="496"/>
    </location>
</feature>
<dbReference type="EMBL" id="WBOT01000002">
    <property type="protein sequence ID" value="KAB2333860.1"/>
    <property type="molecule type" value="Genomic_DNA"/>
</dbReference>
<dbReference type="GO" id="GO:0006508">
    <property type="term" value="P:proteolysis"/>
    <property type="evidence" value="ECO:0007669"/>
    <property type="project" value="UniProtKB-KW"/>
</dbReference>
<gene>
    <name evidence="11" type="ORF">F7732_07180</name>
</gene>
<keyword evidence="3 9" id="KW-0812">Transmembrane</keyword>
<keyword evidence="4" id="KW-0378">Hydrolase</keyword>
<dbReference type="Gene3D" id="1.25.40.10">
    <property type="entry name" value="Tetratricopeptide repeat domain"/>
    <property type="match status" value="1"/>
</dbReference>
<name>A0A7V7RN51_9BACI</name>
<evidence type="ECO:0000256" key="2">
    <source>
        <dbReference type="ARBA" id="ARBA00009045"/>
    </source>
</evidence>
<evidence type="ECO:0000256" key="8">
    <source>
        <dbReference type="SAM" id="Coils"/>
    </source>
</evidence>
<dbReference type="Gene3D" id="1.20.1540.10">
    <property type="entry name" value="Rhomboid-like"/>
    <property type="match status" value="1"/>
</dbReference>
<keyword evidence="5 9" id="KW-1133">Transmembrane helix</keyword>
<sequence>MQEEYMFWRLAWYFISDHDFRIVQLGEGDKELWLEKMENKQLQVIRLLRYDLDWSSWMERDIEHTAANGERIRKQLAKKQLGILNIYVSPYPPVDDYEYRLEAPFQLQEGSKTEVTTMIMAPVLYEKETAKLNSLFSSPFDIPAEIHTEPEEIENLKQKTLSGAVKKEKEEQAVFRAGKPLFTYAFIAIQVLMFLLLEWKGGSTNTSTLIQYGAKFNPLILEGEWWRFFTPIVLHIGLVHLLMNTLALFYLGAAVERIFGSIRFLLVYLIAGFSGTLASFIFSDGLSAGASGAIFGCFGALIYFGFMYKELFFRTIGMNIIVVLGINLVLGFVIPGIDNAGHIGGMIGGFLAAAIVHLPKKKNLRLQVPALLLTAMLFGALLWYGFSDHSKVVDEQSLMIAAREYIDAGEHEKVIELLEDPAQSEDASANVLFQLAYAEIHTGKITEAKEHLQGVIEKNDQFHEAYYNLALIYLNENNVAEAKELVTRAVELENDEELYTNLLEQINQYETGN</sequence>
<dbReference type="InterPro" id="IPR022764">
    <property type="entry name" value="Peptidase_S54_rhomboid_dom"/>
</dbReference>
<dbReference type="AlphaFoldDB" id="A0A7V7RN51"/>
<dbReference type="Pfam" id="PF14559">
    <property type="entry name" value="TPR_19"/>
    <property type="match status" value="1"/>
</dbReference>
<evidence type="ECO:0000256" key="6">
    <source>
        <dbReference type="ARBA" id="ARBA00023136"/>
    </source>
</evidence>
<comment type="caution">
    <text evidence="11">The sequence shown here is derived from an EMBL/GenBank/DDBJ whole genome shotgun (WGS) entry which is preliminary data.</text>
</comment>
<dbReference type="SUPFAM" id="SSF144091">
    <property type="entry name" value="Rhomboid-like"/>
    <property type="match status" value="1"/>
</dbReference>